<dbReference type="Proteomes" id="UP001549184">
    <property type="component" value="Unassembled WGS sequence"/>
</dbReference>
<keyword evidence="1" id="KW-0648">Protein biosynthesis</keyword>
<keyword evidence="1" id="KW-0396">Initiation factor</keyword>
<comment type="caution">
    <text evidence="1">The sequence shown here is derived from an EMBL/GenBank/DDBJ whole genome shotgun (WGS) entry which is preliminary data.</text>
</comment>
<accession>A0ABV2JZP4</accession>
<evidence type="ECO:0000313" key="1">
    <source>
        <dbReference type="EMBL" id="MET3654047.1"/>
    </source>
</evidence>
<name>A0ABV2JZP4_9GAMM</name>
<dbReference type="GO" id="GO:0003743">
    <property type="term" value="F:translation initiation factor activity"/>
    <property type="evidence" value="ECO:0007669"/>
    <property type="project" value="UniProtKB-KW"/>
</dbReference>
<evidence type="ECO:0000313" key="2">
    <source>
        <dbReference type="Proteomes" id="UP001549184"/>
    </source>
</evidence>
<sequence length="65" mass="6937">MSFLSITDLSESQIEAMRSDLLKRQRLFLADFDLSQLPATSPDPLPGGVTPGAAVAGASYMDQHA</sequence>
<keyword evidence="2" id="KW-1185">Reference proteome</keyword>
<organism evidence="1 2">
    <name type="scientific">Dyella japonica</name>
    <dbReference type="NCBI Taxonomy" id="231455"/>
    <lineage>
        <taxon>Bacteria</taxon>
        <taxon>Pseudomonadati</taxon>
        <taxon>Pseudomonadota</taxon>
        <taxon>Gammaproteobacteria</taxon>
        <taxon>Lysobacterales</taxon>
        <taxon>Rhodanobacteraceae</taxon>
        <taxon>Dyella</taxon>
    </lineage>
</organism>
<reference evidence="1 2" key="1">
    <citation type="submission" date="2024-06" db="EMBL/GenBank/DDBJ databases">
        <title>Sorghum-associated microbial communities from plants grown in Nebraska, USA.</title>
        <authorList>
            <person name="Schachtman D."/>
        </authorList>
    </citation>
    <scope>NUCLEOTIDE SEQUENCE [LARGE SCALE GENOMIC DNA]</scope>
    <source>
        <strain evidence="1 2">1073</strain>
    </source>
</reference>
<gene>
    <name evidence="1" type="ORF">ABIC75_003785</name>
</gene>
<protein>
    <submittedName>
        <fullName evidence="1">Translation initiation factor 2 gamma subunit (eIF-2gamma)</fullName>
    </submittedName>
</protein>
<dbReference type="EMBL" id="JBEPMU010000006">
    <property type="protein sequence ID" value="MET3654047.1"/>
    <property type="molecule type" value="Genomic_DNA"/>
</dbReference>
<dbReference type="RefSeq" id="WP_354015421.1">
    <property type="nucleotide sequence ID" value="NZ_JBEPMU010000006.1"/>
</dbReference>
<proteinExistence type="predicted"/>